<reference evidence="5 6" key="1">
    <citation type="submission" date="2016-10" db="EMBL/GenBank/DDBJ databases">
        <authorList>
            <person name="de Groot N.N."/>
        </authorList>
    </citation>
    <scope>NUCLEOTIDE SEQUENCE [LARGE SCALE GENOMIC DNA]</scope>
    <source>
        <strain evidence="5 6">YAD2003</strain>
    </source>
</reference>
<sequence length="641" mass="73322">MLASLTNINKFYNGNQVLCNVSLTIDESDKIGLVGNNGCGKSTLLKILTGSVEPDRFTEKDGIISMAAKTTVGYLEQMGGLNTENTVIEEMRSVFEPVHRAIDRLREIELEIEMGDNSAADEYQQLSSWIEANDGYNTDVKIRMVLNGMGFSGEELERTVSGFSGGEKTRLCIARLLLEEPNLLILDEPTNHLDFKTIMWLEDYLRTYKGAVLIVSHDRYFLDRLCTSICEIERGVLTRYRGNYTAFVRQREENDARREKEYEMQQKQIAQLEDYVAKNLVRASTTKMAQSRRKQLEKMERVERPVHDTKHAKIRFTYAVEPPIDVLKVKGIDISVGEGSGRKTLVDTIDFEVRRGEKVGIIGDNGIGKSTLLRIIQDQLPHKGVVRWNSNIKISYFEQESTNLNKELTVMEELHSRYPLLSDLEVRSLLAQVRLVGENVFKETGVISGGERAKLCFAIMMQEHGNVLILDEPTNHLDLSSKEAIEEALAEYTGTVIFVSHDRYLLSKIADRLIELTDGQYRLHNYGFEKYLDVLRDEQAAERKVIEAEKQQKAAEAAKEKSAKNYRSKQQRSADAARKNEMRRLEKEIDDLQAQIDALTEEIGREEVYSDYELMNRKCAEIEELKQKIDEDFELLIELDQ</sequence>
<dbReference type="FunFam" id="3.40.50.300:FF:000011">
    <property type="entry name" value="Putative ABC transporter ATP-binding component"/>
    <property type="match status" value="1"/>
</dbReference>
<dbReference type="InterPro" id="IPR017871">
    <property type="entry name" value="ABC_transporter-like_CS"/>
</dbReference>
<dbReference type="SMART" id="SM00382">
    <property type="entry name" value="AAA"/>
    <property type="match status" value="2"/>
</dbReference>
<dbReference type="GO" id="GO:0003677">
    <property type="term" value="F:DNA binding"/>
    <property type="evidence" value="ECO:0007669"/>
    <property type="project" value="InterPro"/>
</dbReference>
<evidence type="ECO:0000256" key="1">
    <source>
        <dbReference type="ARBA" id="ARBA00022741"/>
    </source>
</evidence>
<dbReference type="InterPro" id="IPR003439">
    <property type="entry name" value="ABC_transporter-like_ATP-bd"/>
</dbReference>
<dbReference type="Proteomes" id="UP000183190">
    <property type="component" value="Unassembled WGS sequence"/>
</dbReference>
<evidence type="ECO:0000313" key="6">
    <source>
        <dbReference type="Proteomes" id="UP000183190"/>
    </source>
</evidence>
<dbReference type="PANTHER" id="PTHR42855">
    <property type="entry name" value="ABC TRANSPORTER ATP-BINDING SUBUNIT"/>
    <property type="match status" value="1"/>
</dbReference>
<dbReference type="OrthoDB" id="9801441at2"/>
<name>A0A1H6IJL7_RUMFL</name>
<dbReference type="CDD" id="cd03221">
    <property type="entry name" value="ABCF_EF-3"/>
    <property type="match status" value="2"/>
</dbReference>
<proteinExistence type="predicted"/>
<dbReference type="PROSITE" id="PS50893">
    <property type="entry name" value="ABC_TRANSPORTER_2"/>
    <property type="match status" value="2"/>
</dbReference>
<organism evidence="5 6">
    <name type="scientific">Ruminococcus flavefaciens</name>
    <dbReference type="NCBI Taxonomy" id="1265"/>
    <lineage>
        <taxon>Bacteria</taxon>
        <taxon>Bacillati</taxon>
        <taxon>Bacillota</taxon>
        <taxon>Clostridia</taxon>
        <taxon>Eubacteriales</taxon>
        <taxon>Oscillospiraceae</taxon>
        <taxon>Ruminococcus</taxon>
    </lineage>
</organism>
<dbReference type="Pfam" id="PF00005">
    <property type="entry name" value="ABC_tran"/>
    <property type="match status" value="2"/>
</dbReference>
<dbReference type="InterPro" id="IPR051309">
    <property type="entry name" value="ABCF_ATPase"/>
</dbReference>
<dbReference type="PROSITE" id="PS00211">
    <property type="entry name" value="ABC_TRANSPORTER_1"/>
    <property type="match status" value="2"/>
</dbReference>
<dbReference type="SUPFAM" id="SSF52540">
    <property type="entry name" value="P-loop containing nucleoside triphosphate hydrolases"/>
    <property type="match status" value="2"/>
</dbReference>
<keyword evidence="1" id="KW-0547">Nucleotide-binding</keyword>
<evidence type="ECO:0000256" key="2">
    <source>
        <dbReference type="ARBA" id="ARBA00022840"/>
    </source>
</evidence>
<dbReference type="Pfam" id="PF16326">
    <property type="entry name" value="ABC_tran_CTD"/>
    <property type="match status" value="1"/>
</dbReference>
<dbReference type="EMBL" id="FNWV01000002">
    <property type="protein sequence ID" value="SEH46745.1"/>
    <property type="molecule type" value="Genomic_DNA"/>
</dbReference>
<feature type="domain" description="ABC transporter" evidence="4">
    <location>
        <begin position="329"/>
        <end position="543"/>
    </location>
</feature>
<dbReference type="GO" id="GO:0005524">
    <property type="term" value="F:ATP binding"/>
    <property type="evidence" value="ECO:0007669"/>
    <property type="project" value="UniProtKB-KW"/>
</dbReference>
<dbReference type="InterPro" id="IPR003593">
    <property type="entry name" value="AAA+_ATPase"/>
</dbReference>
<dbReference type="Pfam" id="PF12848">
    <property type="entry name" value="ABC_tran_Xtn"/>
    <property type="match status" value="1"/>
</dbReference>
<accession>A0A1H6IJL7</accession>
<dbReference type="InterPro" id="IPR027417">
    <property type="entry name" value="P-loop_NTPase"/>
</dbReference>
<keyword evidence="2 5" id="KW-0067">ATP-binding</keyword>
<evidence type="ECO:0000313" key="5">
    <source>
        <dbReference type="EMBL" id="SEH46745.1"/>
    </source>
</evidence>
<evidence type="ECO:0000256" key="3">
    <source>
        <dbReference type="SAM" id="MobiDB-lite"/>
    </source>
</evidence>
<dbReference type="AlphaFoldDB" id="A0A1H6IJL7"/>
<protein>
    <submittedName>
        <fullName evidence="5">ATP-binding cassette, subfamily F, member 3</fullName>
    </submittedName>
</protein>
<dbReference type="RefSeq" id="WP_074714624.1">
    <property type="nucleotide sequence ID" value="NZ_FNWV01000002.1"/>
</dbReference>
<dbReference type="GO" id="GO:0016887">
    <property type="term" value="F:ATP hydrolysis activity"/>
    <property type="evidence" value="ECO:0007669"/>
    <property type="project" value="InterPro"/>
</dbReference>
<dbReference type="InterPro" id="IPR032781">
    <property type="entry name" value="ABC_tran_Xtn"/>
</dbReference>
<feature type="region of interest" description="Disordered" evidence="3">
    <location>
        <begin position="557"/>
        <end position="580"/>
    </location>
</feature>
<dbReference type="Gene3D" id="3.40.50.300">
    <property type="entry name" value="P-loop containing nucleotide triphosphate hydrolases"/>
    <property type="match status" value="2"/>
</dbReference>
<dbReference type="InterPro" id="IPR032524">
    <property type="entry name" value="ABC_tran_C"/>
</dbReference>
<dbReference type="PANTHER" id="PTHR42855:SF2">
    <property type="entry name" value="DRUG RESISTANCE ABC TRANSPORTER,ATP-BINDING PROTEIN"/>
    <property type="match status" value="1"/>
</dbReference>
<feature type="domain" description="ABC transporter" evidence="4">
    <location>
        <begin position="3"/>
        <end position="259"/>
    </location>
</feature>
<gene>
    <name evidence="5" type="ORF">SAMN02910265_00837</name>
</gene>
<evidence type="ECO:0000259" key="4">
    <source>
        <dbReference type="PROSITE" id="PS50893"/>
    </source>
</evidence>